<dbReference type="eggNOG" id="COG1595">
    <property type="taxonomic scope" value="Bacteria"/>
</dbReference>
<accession>Q0G1Y0</accession>
<dbReference type="InterPro" id="IPR014284">
    <property type="entry name" value="RNA_pol_sigma-70_dom"/>
</dbReference>
<evidence type="ECO:0000256" key="3">
    <source>
        <dbReference type="ARBA" id="ARBA00023082"/>
    </source>
</evidence>
<organism evidence="8 9">
    <name type="scientific">Fulvimarina pelagi HTCC2506</name>
    <dbReference type="NCBI Taxonomy" id="314231"/>
    <lineage>
        <taxon>Bacteria</taxon>
        <taxon>Pseudomonadati</taxon>
        <taxon>Pseudomonadota</taxon>
        <taxon>Alphaproteobacteria</taxon>
        <taxon>Hyphomicrobiales</taxon>
        <taxon>Aurantimonadaceae</taxon>
        <taxon>Fulvimarina</taxon>
    </lineage>
</organism>
<dbReference type="HOGENOM" id="CLU_047691_10_2_5"/>
<evidence type="ECO:0000259" key="6">
    <source>
        <dbReference type="Pfam" id="PF04542"/>
    </source>
</evidence>
<dbReference type="Gene3D" id="1.10.10.10">
    <property type="entry name" value="Winged helix-like DNA-binding domain superfamily/Winged helix DNA-binding domain"/>
    <property type="match status" value="1"/>
</dbReference>
<comment type="similarity">
    <text evidence="1">Belongs to the sigma-70 factor family. ECF subfamily.</text>
</comment>
<keyword evidence="8" id="KW-0808">Transferase</keyword>
<dbReference type="GO" id="GO:0003899">
    <property type="term" value="F:DNA-directed RNA polymerase activity"/>
    <property type="evidence" value="ECO:0007669"/>
    <property type="project" value="UniProtKB-EC"/>
</dbReference>
<dbReference type="EMBL" id="AATP01000003">
    <property type="protein sequence ID" value="EAU41418.1"/>
    <property type="molecule type" value="Genomic_DNA"/>
</dbReference>
<dbReference type="SUPFAM" id="SSF88946">
    <property type="entry name" value="Sigma2 domain of RNA polymerase sigma factors"/>
    <property type="match status" value="1"/>
</dbReference>
<dbReference type="AlphaFoldDB" id="Q0G1Y0"/>
<dbReference type="NCBIfam" id="TIGR02937">
    <property type="entry name" value="sigma70-ECF"/>
    <property type="match status" value="1"/>
</dbReference>
<dbReference type="InterPro" id="IPR039425">
    <property type="entry name" value="RNA_pol_sigma-70-like"/>
</dbReference>
<dbReference type="InterPro" id="IPR013324">
    <property type="entry name" value="RNA_pol_sigma_r3/r4-like"/>
</dbReference>
<evidence type="ECO:0000256" key="2">
    <source>
        <dbReference type="ARBA" id="ARBA00023015"/>
    </source>
</evidence>
<proteinExistence type="inferred from homology"/>
<dbReference type="CDD" id="cd06171">
    <property type="entry name" value="Sigma70_r4"/>
    <property type="match status" value="1"/>
</dbReference>
<dbReference type="STRING" id="217511.GCA_001463845_02250"/>
<dbReference type="GO" id="GO:0006352">
    <property type="term" value="P:DNA-templated transcription initiation"/>
    <property type="evidence" value="ECO:0007669"/>
    <property type="project" value="InterPro"/>
</dbReference>
<dbReference type="GO" id="GO:0003677">
    <property type="term" value="F:DNA binding"/>
    <property type="evidence" value="ECO:0007669"/>
    <property type="project" value="UniProtKB-KW"/>
</dbReference>
<dbReference type="InterPro" id="IPR013249">
    <property type="entry name" value="RNA_pol_sigma70_r4_t2"/>
</dbReference>
<dbReference type="Proteomes" id="UP000004310">
    <property type="component" value="Unassembled WGS sequence"/>
</dbReference>
<keyword evidence="2" id="KW-0805">Transcription regulation</keyword>
<keyword evidence="8" id="KW-0548">Nucleotidyltransferase</keyword>
<evidence type="ECO:0000256" key="5">
    <source>
        <dbReference type="ARBA" id="ARBA00023163"/>
    </source>
</evidence>
<keyword evidence="5" id="KW-0804">Transcription</keyword>
<comment type="caution">
    <text evidence="8">The sequence shown here is derived from an EMBL/GenBank/DDBJ whole genome shotgun (WGS) entry which is preliminary data.</text>
</comment>
<evidence type="ECO:0000259" key="7">
    <source>
        <dbReference type="Pfam" id="PF08281"/>
    </source>
</evidence>
<dbReference type="EC" id="2.7.7.6" evidence="8"/>
<evidence type="ECO:0000313" key="8">
    <source>
        <dbReference type="EMBL" id="EAU41418.1"/>
    </source>
</evidence>
<gene>
    <name evidence="8" type="ORF">FP2506_01585</name>
</gene>
<dbReference type="InterPro" id="IPR013325">
    <property type="entry name" value="RNA_pol_sigma_r2"/>
</dbReference>
<evidence type="ECO:0000256" key="4">
    <source>
        <dbReference type="ARBA" id="ARBA00023125"/>
    </source>
</evidence>
<feature type="domain" description="RNA polymerase sigma factor 70 region 4 type 2" evidence="7">
    <location>
        <begin position="150"/>
        <end position="200"/>
    </location>
</feature>
<dbReference type="Gene3D" id="1.10.1740.10">
    <property type="match status" value="1"/>
</dbReference>
<dbReference type="PANTHER" id="PTHR43133:SF58">
    <property type="entry name" value="ECF RNA POLYMERASE SIGMA FACTOR SIGD"/>
    <property type="match status" value="1"/>
</dbReference>
<feature type="domain" description="RNA polymerase sigma-70 region 2" evidence="6">
    <location>
        <begin position="61"/>
        <end position="124"/>
    </location>
</feature>
<dbReference type="InterPro" id="IPR036388">
    <property type="entry name" value="WH-like_DNA-bd_sf"/>
</dbReference>
<keyword evidence="3" id="KW-0731">Sigma factor</keyword>
<dbReference type="Pfam" id="PF04542">
    <property type="entry name" value="Sigma70_r2"/>
    <property type="match status" value="1"/>
</dbReference>
<sequence>MAELFDFFLLRPRNDDHSRFESIDVKPATTPTRSEMSVLLQDGLSGDNGAYGRFLEGAARILRGFCARKLPPGLPGFDAEDLVQEILMAVHAKRHTWRTEEPVEPWLFAIARYKAIDAFRKHGKRIEVDISDHVDAMFVEPDVSGLVARDVMKAVDTLDGRTREVVTAISIEGKSIEETAERLDISRGAVRVAFHRGLKILSERDAS</sequence>
<dbReference type="SUPFAM" id="SSF88659">
    <property type="entry name" value="Sigma3 and sigma4 domains of RNA polymerase sigma factors"/>
    <property type="match status" value="1"/>
</dbReference>
<keyword evidence="4" id="KW-0238">DNA-binding</keyword>
<dbReference type="GO" id="GO:0016987">
    <property type="term" value="F:sigma factor activity"/>
    <property type="evidence" value="ECO:0007669"/>
    <property type="project" value="UniProtKB-KW"/>
</dbReference>
<evidence type="ECO:0000256" key="1">
    <source>
        <dbReference type="ARBA" id="ARBA00010641"/>
    </source>
</evidence>
<evidence type="ECO:0000313" key="9">
    <source>
        <dbReference type="Proteomes" id="UP000004310"/>
    </source>
</evidence>
<dbReference type="Pfam" id="PF08281">
    <property type="entry name" value="Sigma70_r4_2"/>
    <property type="match status" value="1"/>
</dbReference>
<keyword evidence="9" id="KW-1185">Reference proteome</keyword>
<reference evidence="8 9" key="1">
    <citation type="journal article" date="2010" name="J. Bacteriol.">
        <title>Genome sequence of Fulvimarina pelagi HTCC2506T, a Mn(II)-oxidizing alphaproteobacterium possessing an aerobic anoxygenic photosynthetic gene cluster and Xanthorhodopsin.</title>
        <authorList>
            <person name="Kang I."/>
            <person name="Oh H.M."/>
            <person name="Lim S.I."/>
            <person name="Ferriera S."/>
            <person name="Giovannoni S.J."/>
            <person name="Cho J.C."/>
        </authorList>
    </citation>
    <scope>NUCLEOTIDE SEQUENCE [LARGE SCALE GENOMIC DNA]</scope>
    <source>
        <strain evidence="8 9">HTCC2506</strain>
    </source>
</reference>
<name>Q0G1Y0_9HYPH</name>
<dbReference type="PANTHER" id="PTHR43133">
    <property type="entry name" value="RNA POLYMERASE ECF-TYPE SIGMA FACTO"/>
    <property type="match status" value="1"/>
</dbReference>
<protein>
    <submittedName>
        <fullName evidence="8">RNA polymerase sigma-70 factor</fullName>
        <ecNumber evidence="8">2.7.7.6</ecNumber>
    </submittedName>
</protein>
<dbReference type="InterPro" id="IPR007627">
    <property type="entry name" value="RNA_pol_sigma70_r2"/>
</dbReference>